<evidence type="ECO:0000259" key="1">
    <source>
        <dbReference type="Pfam" id="PF03102"/>
    </source>
</evidence>
<dbReference type="SUPFAM" id="SSF51569">
    <property type="entry name" value="Aldolase"/>
    <property type="match status" value="1"/>
</dbReference>
<dbReference type="Pfam" id="PF03102">
    <property type="entry name" value="NeuB"/>
    <property type="match status" value="1"/>
</dbReference>
<dbReference type="EMBL" id="JFZA02000034">
    <property type="protein sequence ID" value="KFG89086.1"/>
    <property type="molecule type" value="Genomic_DNA"/>
</dbReference>
<reference evidence="2" key="1">
    <citation type="submission" date="2014-08" db="EMBL/GenBank/DDBJ databases">
        <title>Draft genome sequences of Sphingobium herbicidovorans.</title>
        <authorList>
            <person name="Gan H.M."/>
            <person name="Gan H.Y."/>
            <person name="Savka M.A."/>
        </authorList>
    </citation>
    <scope>NUCLEOTIDE SEQUENCE [LARGE SCALE GENOMIC DNA]</scope>
    <source>
        <strain evidence="2">NBRC 16415</strain>
    </source>
</reference>
<dbReference type="PANTHER" id="PTHR42966">
    <property type="entry name" value="N-ACETYLNEURAMINATE SYNTHASE"/>
    <property type="match status" value="1"/>
</dbReference>
<organism evidence="2 3">
    <name type="scientific">Sphingobium herbicidovorans (strain ATCC 700291 / DSM 11019 / CCUG 56400 / KCTC 2939 / LMG 18315 / NBRC 16415 / MH)</name>
    <name type="common">Sphingomonas herbicidovorans</name>
    <dbReference type="NCBI Taxonomy" id="1219045"/>
    <lineage>
        <taxon>Bacteria</taxon>
        <taxon>Pseudomonadati</taxon>
        <taxon>Pseudomonadota</taxon>
        <taxon>Alphaproteobacteria</taxon>
        <taxon>Sphingomonadales</taxon>
        <taxon>Sphingomonadaceae</taxon>
        <taxon>Sphingobium</taxon>
    </lineage>
</organism>
<evidence type="ECO:0000313" key="2">
    <source>
        <dbReference type="EMBL" id="KFG89086.1"/>
    </source>
</evidence>
<dbReference type="GO" id="GO:0047444">
    <property type="term" value="F:N-acylneuraminate-9-phosphate synthase activity"/>
    <property type="evidence" value="ECO:0007669"/>
    <property type="project" value="TreeGrafter"/>
</dbReference>
<dbReference type="AlphaFoldDB" id="A0A086P6R8"/>
<dbReference type="PATRIC" id="fig|1219045.3.peg.2955"/>
<protein>
    <submittedName>
        <fullName evidence="2">Sialic acid synthase</fullName>
    </submittedName>
</protein>
<dbReference type="InterPro" id="IPR051690">
    <property type="entry name" value="PseI-like"/>
</dbReference>
<dbReference type="PANTHER" id="PTHR42966:SF1">
    <property type="entry name" value="SIALIC ACID SYNTHASE"/>
    <property type="match status" value="1"/>
</dbReference>
<dbReference type="eggNOG" id="COG2089">
    <property type="taxonomic scope" value="Bacteria"/>
</dbReference>
<gene>
    <name evidence="2" type="ORF">BV98_002913</name>
</gene>
<dbReference type="InterPro" id="IPR013785">
    <property type="entry name" value="Aldolase_TIM"/>
</dbReference>
<dbReference type="InterPro" id="IPR013132">
    <property type="entry name" value="PseI/NeuA/B-like_N"/>
</dbReference>
<dbReference type="Proteomes" id="UP000024284">
    <property type="component" value="Unassembled WGS sequence"/>
</dbReference>
<keyword evidence="3" id="KW-1185">Reference proteome</keyword>
<evidence type="ECO:0000313" key="3">
    <source>
        <dbReference type="Proteomes" id="UP000024284"/>
    </source>
</evidence>
<dbReference type="Gene3D" id="3.20.20.70">
    <property type="entry name" value="Aldolase class I"/>
    <property type="match status" value="1"/>
</dbReference>
<accession>A0A086P6R8</accession>
<comment type="caution">
    <text evidence="2">The sequence shown here is derived from an EMBL/GenBank/DDBJ whole genome shotgun (WGS) entry which is preliminary data.</text>
</comment>
<sequence>MSLIENIASTYATDTIHILGKGPSVDLIDPHVYANSLVIGINDAERIAPADITIFHGDWVEDGLKQSGFRSRLYLTAQPDFRAGDKTVVHAPLIQLTQESSELLMQRMMTDSLEIEEILFVTALKLSRLIAQVRGRPQTVYMLGFDFNADMGQSKALSPDYVHDRSDERSLKISTQEYYFINALYTLRDSDLDVRHVGNRSFSALTAEQLNGHPSQSAASGDASVDIVAELTTNHFGDRFRLEKMIRASKAAGATYIKLQKRDVESFYTPEQLSAPYASPFGKTFRDYRHQLELSTDDFSFVDALCRDLGIGWFASVLDEPSFHVMMDIGVPMVKLPSTISDHRDYLNFVARNYRGSVVLSTGMTDESYENFVTDTFKNCERIYLLQCNSAYPTPLEHCHIGVVRHYHNLSKQNPLIVPGYSSHDHGWKASALAVAAGARMLEKHVKLGNTEWAHFDAVAVDLTTNAFREYVGHIRETEMIMGSDKKVVNDSEHHKYIK</sequence>
<dbReference type="GO" id="GO:0016051">
    <property type="term" value="P:carbohydrate biosynthetic process"/>
    <property type="evidence" value="ECO:0007669"/>
    <property type="project" value="InterPro"/>
</dbReference>
<proteinExistence type="predicted"/>
<name>A0A086P6R8_SPHHM</name>
<feature type="domain" description="PseI/NeuA/B-like" evidence="1">
    <location>
        <begin position="245"/>
        <end position="487"/>
    </location>
</feature>
<dbReference type="STRING" id="76947.GCA_002080435_02329"/>